<dbReference type="Proteomes" id="UP000001272">
    <property type="component" value="Segment"/>
</dbReference>
<gene>
    <name evidence="1" type="ORF">EpBp7_0142</name>
</gene>
<dbReference type="OrthoDB" id="16084at10239"/>
<dbReference type="KEGG" id="vg:14008012"/>
<dbReference type="EMBL" id="HQ829472">
    <property type="protein sequence ID" value="AEN93859.1"/>
    <property type="molecule type" value="Genomic_DNA"/>
</dbReference>
<protein>
    <submittedName>
        <fullName evidence="1">Uncharacterized protein</fullName>
    </submittedName>
</protein>
<dbReference type="RefSeq" id="YP_007004183.1">
    <property type="nucleotide sequence ID" value="NC_019500.1"/>
</dbReference>
<name>G3MUI9_9CAUD</name>
<sequence length="152" mass="17693">MLQTFMIQLSGFCVGPSVQCLTVDELMEFLLTLNKENIMSKLFFGNRNIMFFKQISMSETFDLSYSGDTKAVNLKNLVSAEFAFYQDPETGFYKFIKFRMTMDRDYRDVYYTSYESAINAIREAYGLDSLSLDRLYNASLYTSGFILEQLQK</sequence>
<keyword evidence="2" id="KW-1185">Reference proteome</keyword>
<dbReference type="GeneID" id="14008012"/>
<evidence type="ECO:0000313" key="1">
    <source>
        <dbReference type="EMBL" id="AEN93859.1"/>
    </source>
</evidence>
<evidence type="ECO:0000313" key="2">
    <source>
        <dbReference type="Proteomes" id="UP000001272"/>
    </source>
</evidence>
<reference evidence="1 2" key="1">
    <citation type="journal article" date="2010" name="Dian Zi Xian Wei Xue Bao">
        <title>Morphological observation on lytic cycle of bacteriophag Bp7.</title>
        <authorList>
            <person name="Liu X."/>
            <person name="Ren H."/>
            <person name="Liu W."/>
            <person name="Wen J."/>
            <person name="Zou L."/>
            <person name="Liu C."/>
        </authorList>
    </citation>
    <scope>NUCLEOTIDE SEQUENCE [LARGE SCALE GENOMIC DNA]</scope>
</reference>
<proteinExistence type="predicted"/>
<accession>G3MUI9</accession>
<organism evidence="1 2">
    <name type="scientific">Escherichia phage Bp7</name>
    <dbReference type="NCBI Taxonomy" id="1052121"/>
    <lineage>
        <taxon>Viruses</taxon>
        <taxon>Duplodnaviria</taxon>
        <taxon>Heunggongvirae</taxon>
        <taxon>Uroviricota</taxon>
        <taxon>Caudoviricetes</taxon>
        <taxon>Pantevenvirales</taxon>
        <taxon>Straboviridae</taxon>
        <taxon>Tevenvirinae</taxon>
        <taxon>Dhakavirus</taxon>
        <taxon>Dhakavirus bp7</taxon>
    </lineage>
</organism>